<gene>
    <name evidence="1" type="ORF">SAMN05216269_101265</name>
</gene>
<dbReference type="InterPro" id="IPR045950">
    <property type="entry name" value="DUF6370"/>
</dbReference>
<evidence type="ECO:0000313" key="1">
    <source>
        <dbReference type="EMBL" id="SHL84112.1"/>
    </source>
</evidence>
<dbReference type="AlphaFoldDB" id="A0A1M7DX83"/>
<accession>A0A1M7DX83</accession>
<organism evidence="1 2">
    <name type="scientific">Flavobacterium xinjiangense</name>
    <dbReference type="NCBI Taxonomy" id="178356"/>
    <lineage>
        <taxon>Bacteria</taxon>
        <taxon>Pseudomonadati</taxon>
        <taxon>Bacteroidota</taxon>
        <taxon>Flavobacteriia</taxon>
        <taxon>Flavobacteriales</taxon>
        <taxon>Flavobacteriaceae</taxon>
        <taxon>Flavobacterium</taxon>
    </lineage>
</organism>
<name>A0A1M7DX83_9FLAO</name>
<sequence length="139" mass="15389">MDLHVQELFQLKIAKQIKKRTILSGINSLKEMKKIITSIFLFSILIATAQDKKEKPKTQIVDAACGQCQFGMKGNGCELAVRIDGKSYFIDGTSIDSHGDAHADDGFCAAIRKAAVVGEIKDTRFVVSEFKLLPEEKKK</sequence>
<dbReference type="EMBL" id="FRCL01000001">
    <property type="protein sequence ID" value="SHL84112.1"/>
    <property type="molecule type" value="Genomic_DNA"/>
</dbReference>
<dbReference type="Proteomes" id="UP000184092">
    <property type="component" value="Unassembled WGS sequence"/>
</dbReference>
<evidence type="ECO:0000313" key="2">
    <source>
        <dbReference type="Proteomes" id="UP000184092"/>
    </source>
</evidence>
<dbReference type="Pfam" id="PF19897">
    <property type="entry name" value="DUF6370"/>
    <property type="match status" value="1"/>
</dbReference>
<reference evidence="2" key="1">
    <citation type="submission" date="2016-11" db="EMBL/GenBank/DDBJ databases">
        <authorList>
            <person name="Varghese N."/>
            <person name="Submissions S."/>
        </authorList>
    </citation>
    <scope>NUCLEOTIDE SEQUENCE [LARGE SCALE GENOMIC DNA]</scope>
    <source>
        <strain evidence="2">CGMCC 1.2749</strain>
    </source>
</reference>
<keyword evidence="2" id="KW-1185">Reference proteome</keyword>
<proteinExistence type="predicted"/>
<protein>
    <submittedName>
        <fullName evidence="1">Uncharacterized protein</fullName>
    </submittedName>
</protein>
<dbReference type="STRING" id="178356.SAMN05216269_101265"/>